<dbReference type="InterPro" id="IPR037257">
    <property type="entry name" value="T2SS_E_N_sf"/>
</dbReference>
<dbReference type="Pfam" id="PF05157">
    <property type="entry name" value="MshEN"/>
    <property type="match status" value="1"/>
</dbReference>
<comment type="caution">
    <text evidence="2">The sequence shown here is derived from an EMBL/GenBank/DDBJ whole genome shotgun (WGS) entry which is preliminary data.</text>
</comment>
<dbReference type="RefSeq" id="WP_169345176.1">
    <property type="nucleotide sequence ID" value="NZ_JABBJJ010000050.1"/>
</dbReference>
<protein>
    <recommendedName>
        <fullName evidence="1">Type II secretion system protein GspE N-terminal domain-containing protein</fullName>
    </recommendedName>
</protein>
<evidence type="ECO:0000313" key="3">
    <source>
        <dbReference type="Proteomes" id="UP000518300"/>
    </source>
</evidence>
<dbReference type="AlphaFoldDB" id="A0A848LHF4"/>
<gene>
    <name evidence="2" type="ORF">HG543_13655</name>
</gene>
<sequence length="1247" mass="133996">MTARIRDLLVQRGLLSPEQSERALRNPAGQWPVEYAVRQGWCDDEAVGRLIAETCAVPYVDITVFDADPDVLSLVPPELLLKHRLLPFALHGDVLVVVMADPTNIYAQDDVKFLTGRELEVCTSGPVAIIDAIHREEDLGWPDTSSFALGYMLQRKGVAAGMREWVMGRAFAFHPGSETVLFLRDDREHALGDVATASALGLGPSAPRILFTDRELYGPRDIIRVGVFCAAKAGKRARVMLRTGTSMLPPLDLELDGNGLGWTSLPAPPPGSYTLMTEWGGSASFSVATYLLSPLQVRWCGERADGEALEGELEASVLGEPLEGTLVLGLMDESGIPARRVHTARVTTDGSGRARVRLPRVTRGPASLEVRVEGRAGLTATVRLAGTEQESREPVVLSRWQEERLASSLPFAGSQPFRGLHVGPGAGGVSAPLRIVEVTRERVLLELTRPVHRGQVVAVVPGLERFEVPITGGVPGLRLELPARGPWTLLMVGVLERSEAGLRCWEGRAAVLPPSLPLELDVPPTARPGDAVALALRGSPGASVWVSVRDARLTARAPGEVAAAALRKDLDDTLAGLRDGEPDAILGDLFPRRRRSRVLMDEIIVGAVLDTAAGDRSEAAAPPALAEEPPAVVLCQVVTLDAEGLARLDFRAPRLRGRLEVDVLAALGLDWVDTRASLTVHQPVHGELLLPRYVSAGERAAGTLHVALDSGSAEVEVRYEGTPLLLHAQGRSAHRLRLSAPGAEVLFDAMAGRFEAEVRADSGEVQRVGGQVDHPGRAQWLERTVVALAPGGRLEVEGREARARVLLGVDVQARRMAQALKDYSYSCSEQTSAIILGCISEFLLGCDRPRELEHHLTGAVRRLESMALPSGPFRAYPDAEVNEWLSKAAAAHLLELEGVEKVPELEPVWFLIERVRELGLRAATAHRLDVAPEQPRTARQALACLRRNPGRARELAGFVLAGVGIWEGRAAVLGLESNKGDGRSRFSMASEIRAETAYGAAVLLRAGPDFLTQATPLVRTALGELTEAGRCYSTLDSVAALALLAAMPRVETATGSCGVDGERLSFVEASRRAATRSIEALDTSLLVELERLREEDLGTRVRNDVAATVRLEREDPEQGGPLRPGESLKLVVRLDAGYRAGDLLQVFLPPALAWLRGGAQARGFALDFQGRNVLDVPLVITGATVDAAGRCVPQRCGVYLRGMYDERRGSAFEALTLVVPPAGAREAGGQGVLEQRVVPSGHLPGTP</sequence>
<proteinExistence type="predicted"/>
<dbReference type="InterPro" id="IPR007831">
    <property type="entry name" value="T2SS_GspE_N"/>
</dbReference>
<evidence type="ECO:0000313" key="2">
    <source>
        <dbReference type="EMBL" id="NMO15888.1"/>
    </source>
</evidence>
<feature type="domain" description="Type II secretion system protein GspE N-terminal" evidence="1">
    <location>
        <begin position="57"/>
        <end position="135"/>
    </location>
</feature>
<organism evidence="2 3">
    <name type="scientific">Pyxidicoccus fallax</name>
    <dbReference type="NCBI Taxonomy" id="394095"/>
    <lineage>
        <taxon>Bacteria</taxon>
        <taxon>Pseudomonadati</taxon>
        <taxon>Myxococcota</taxon>
        <taxon>Myxococcia</taxon>
        <taxon>Myxococcales</taxon>
        <taxon>Cystobacterineae</taxon>
        <taxon>Myxococcaceae</taxon>
        <taxon>Pyxidicoccus</taxon>
    </lineage>
</organism>
<name>A0A848LHF4_9BACT</name>
<keyword evidence="3" id="KW-1185">Reference proteome</keyword>
<dbReference type="EMBL" id="JABBJJ010000050">
    <property type="protein sequence ID" value="NMO15888.1"/>
    <property type="molecule type" value="Genomic_DNA"/>
</dbReference>
<accession>A0A848LHF4</accession>
<dbReference type="SUPFAM" id="SSF160246">
    <property type="entry name" value="EspE N-terminal domain-like"/>
    <property type="match status" value="1"/>
</dbReference>
<dbReference type="Proteomes" id="UP000518300">
    <property type="component" value="Unassembled WGS sequence"/>
</dbReference>
<reference evidence="2 3" key="1">
    <citation type="submission" date="2020-04" db="EMBL/GenBank/DDBJ databases">
        <title>Draft genome of Pyxidicoccus fallax type strain.</title>
        <authorList>
            <person name="Whitworth D.E."/>
        </authorList>
    </citation>
    <scope>NUCLEOTIDE SEQUENCE [LARGE SCALE GENOMIC DNA]</scope>
    <source>
        <strain evidence="2 3">DSM 14698</strain>
    </source>
</reference>
<dbReference type="Gene3D" id="3.30.300.160">
    <property type="entry name" value="Type II secretion system, protein E, N-terminal domain"/>
    <property type="match status" value="1"/>
</dbReference>
<evidence type="ECO:0000259" key="1">
    <source>
        <dbReference type="Pfam" id="PF05157"/>
    </source>
</evidence>